<keyword evidence="4" id="KW-1185">Reference proteome</keyword>
<sequence>MGWDFSLSRSINAMIKTTPFIVTRMVVYFGIALLYIFATGTGGAVGYGVTSFGDGEGAGAFYGALFGFAGASGVLYWLREYILYVVKAGHIAVLTKLYDNEPFPEGKGQVTYAKDVVQAKFKEASIMFAVDQLVKGVLKAITRLLGGIAWVLPIPGLENLMKLVNSVIRMSLTYVDEIILAHAIRTNSDNMWATAREALVLYGQNYKSFIKNAVWLSLMMWGLTFLIFVILLAPTFAIMALIPGDLGFWSFIIAFILAWSFKAAIIEPIAMFSLMQVFFEKTEGQVPDPEWEARLEKASDKFRELTKKARDFVPGFGKDKDKLSDGPDTPAPDPA</sequence>
<keyword evidence="2" id="KW-0472">Membrane</keyword>
<organism evidence="3 4">
    <name type="scientific">Parvularcula marina</name>
    <dbReference type="NCBI Taxonomy" id="2292771"/>
    <lineage>
        <taxon>Bacteria</taxon>
        <taxon>Pseudomonadati</taxon>
        <taxon>Pseudomonadota</taxon>
        <taxon>Alphaproteobacteria</taxon>
        <taxon>Parvularculales</taxon>
        <taxon>Parvularculaceae</taxon>
        <taxon>Parvularcula</taxon>
    </lineage>
</organism>
<feature type="transmembrane region" description="Helical" evidence="2">
    <location>
        <begin position="21"/>
        <end position="38"/>
    </location>
</feature>
<feature type="transmembrane region" description="Helical" evidence="2">
    <location>
        <begin position="58"/>
        <end position="78"/>
    </location>
</feature>
<gene>
    <name evidence="3" type="ORF">DX908_08770</name>
</gene>
<accession>A0A371RIS4</accession>
<feature type="transmembrane region" description="Helical" evidence="2">
    <location>
        <begin position="248"/>
        <end position="266"/>
    </location>
</feature>
<feature type="region of interest" description="Disordered" evidence="1">
    <location>
        <begin position="313"/>
        <end position="335"/>
    </location>
</feature>
<dbReference type="OrthoDB" id="147179at2"/>
<name>A0A371RIS4_9PROT</name>
<dbReference type="EMBL" id="QUQO01000001">
    <property type="protein sequence ID" value="RFB05340.1"/>
    <property type="molecule type" value="Genomic_DNA"/>
</dbReference>
<dbReference type="AlphaFoldDB" id="A0A371RIS4"/>
<dbReference type="Proteomes" id="UP000264589">
    <property type="component" value="Unassembled WGS sequence"/>
</dbReference>
<evidence type="ECO:0000313" key="4">
    <source>
        <dbReference type="Proteomes" id="UP000264589"/>
    </source>
</evidence>
<keyword evidence="2" id="KW-0812">Transmembrane</keyword>
<reference evidence="3 4" key="1">
    <citation type="submission" date="2018-08" db="EMBL/GenBank/DDBJ databases">
        <title>Parvularcula sp. SM1705, isolated from surface water of the South Sea China.</title>
        <authorList>
            <person name="Sun L."/>
        </authorList>
    </citation>
    <scope>NUCLEOTIDE SEQUENCE [LARGE SCALE GENOMIC DNA]</scope>
    <source>
        <strain evidence="3 4">SM1705</strain>
    </source>
</reference>
<feature type="compositionally biased region" description="Basic and acidic residues" evidence="1">
    <location>
        <begin position="313"/>
        <end position="325"/>
    </location>
</feature>
<evidence type="ECO:0000256" key="2">
    <source>
        <dbReference type="SAM" id="Phobius"/>
    </source>
</evidence>
<evidence type="ECO:0000256" key="1">
    <source>
        <dbReference type="SAM" id="MobiDB-lite"/>
    </source>
</evidence>
<protein>
    <submittedName>
        <fullName evidence="3">Uncharacterized protein</fullName>
    </submittedName>
</protein>
<evidence type="ECO:0000313" key="3">
    <source>
        <dbReference type="EMBL" id="RFB05340.1"/>
    </source>
</evidence>
<proteinExistence type="predicted"/>
<keyword evidence="2" id="KW-1133">Transmembrane helix</keyword>
<comment type="caution">
    <text evidence="3">The sequence shown here is derived from an EMBL/GenBank/DDBJ whole genome shotgun (WGS) entry which is preliminary data.</text>
</comment>
<feature type="transmembrane region" description="Helical" evidence="2">
    <location>
        <begin position="214"/>
        <end position="242"/>
    </location>
</feature>
<dbReference type="InParanoid" id="A0A371RIS4"/>